<keyword evidence="5 6" id="KW-0472">Membrane</keyword>
<feature type="transmembrane region" description="Helical" evidence="6">
    <location>
        <begin position="67"/>
        <end position="85"/>
    </location>
</feature>
<dbReference type="RefSeq" id="WP_233695323.1">
    <property type="nucleotide sequence ID" value="NZ_JAJNBZ010000001.1"/>
</dbReference>
<proteinExistence type="inferred from homology"/>
<comment type="subcellular location">
    <subcellularLocation>
        <location evidence="1">Membrane</location>
        <topology evidence="1">Multi-pass membrane protein</topology>
    </subcellularLocation>
</comment>
<gene>
    <name evidence="7" type="ORF">LQV63_00545</name>
</gene>
<evidence type="ECO:0000256" key="2">
    <source>
        <dbReference type="ARBA" id="ARBA00007511"/>
    </source>
</evidence>
<accession>A0ABS8Y992</accession>
<evidence type="ECO:0000256" key="6">
    <source>
        <dbReference type="SAM" id="Phobius"/>
    </source>
</evidence>
<evidence type="ECO:0000313" key="8">
    <source>
        <dbReference type="Proteomes" id="UP001199916"/>
    </source>
</evidence>
<dbReference type="NCBIfam" id="TIGR03717">
    <property type="entry name" value="R_switched_YjbE"/>
    <property type="match status" value="1"/>
</dbReference>
<dbReference type="PANTHER" id="PTHR30238">
    <property type="entry name" value="MEMBRANE BOUND PREDICTED REDOX MODULATOR"/>
    <property type="match status" value="1"/>
</dbReference>
<comment type="similarity">
    <text evidence="2">Belongs to the TerC family.</text>
</comment>
<protein>
    <submittedName>
        <fullName evidence="7">TerC family protein</fullName>
    </submittedName>
</protein>
<feature type="transmembrane region" description="Helical" evidence="6">
    <location>
        <begin position="158"/>
        <end position="178"/>
    </location>
</feature>
<evidence type="ECO:0000313" key="7">
    <source>
        <dbReference type="EMBL" id="MCE5167807.1"/>
    </source>
</evidence>
<evidence type="ECO:0000256" key="3">
    <source>
        <dbReference type="ARBA" id="ARBA00022692"/>
    </source>
</evidence>
<keyword evidence="4 6" id="KW-1133">Transmembrane helix</keyword>
<dbReference type="Pfam" id="PF03741">
    <property type="entry name" value="TerC"/>
    <property type="match status" value="1"/>
</dbReference>
<organism evidence="7 8">
    <name type="scientific">Paenibacillus profundus</name>
    <dbReference type="NCBI Taxonomy" id="1173085"/>
    <lineage>
        <taxon>Bacteria</taxon>
        <taxon>Bacillati</taxon>
        <taxon>Bacillota</taxon>
        <taxon>Bacilli</taxon>
        <taxon>Bacillales</taxon>
        <taxon>Paenibacillaceae</taxon>
        <taxon>Paenibacillus</taxon>
    </lineage>
</organism>
<keyword evidence="3 6" id="KW-0812">Transmembrane</keyword>
<sequence length="222" mass="24373">MESLWLLAEILVINLVLSGDNAVVIAMSSQHLPEPKRKQAVWWGVGGAVLLRCLLTVVAMWLIQIPLLKAAGGLLLFVIAVQLLADRSHAHSRDGASFSLWSAVQTILIADFVMSLDNVLAIAAIAKGQMTYIIIGIALSIPIIVWGSTIISKWLQRMPLLIFAGSGILGFTAGEMIASDERLALWMPRLWMSLHHGFPWAMVALVMIVGTVIRYQDRIRVD</sequence>
<feature type="transmembrane region" description="Helical" evidence="6">
    <location>
        <begin position="198"/>
        <end position="215"/>
    </location>
</feature>
<dbReference type="EMBL" id="JAJNBZ010000001">
    <property type="protein sequence ID" value="MCE5167807.1"/>
    <property type="molecule type" value="Genomic_DNA"/>
</dbReference>
<evidence type="ECO:0000256" key="4">
    <source>
        <dbReference type="ARBA" id="ARBA00022989"/>
    </source>
</evidence>
<feature type="transmembrane region" description="Helical" evidence="6">
    <location>
        <begin position="40"/>
        <end position="61"/>
    </location>
</feature>
<dbReference type="InterPro" id="IPR005496">
    <property type="entry name" value="Integral_membrane_TerC"/>
</dbReference>
<feature type="transmembrane region" description="Helical" evidence="6">
    <location>
        <begin position="132"/>
        <end position="151"/>
    </location>
</feature>
<name>A0ABS8Y992_9BACL</name>
<dbReference type="Proteomes" id="UP001199916">
    <property type="component" value="Unassembled WGS sequence"/>
</dbReference>
<reference evidence="7 8" key="1">
    <citation type="submission" date="2021-11" db="EMBL/GenBank/DDBJ databases">
        <title>Draft genome sequence of Paenibacillus profundus YoMME, a new Gram-positive bacteria with exoelectrogenic properties.</title>
        <authorList>
            <person name="Hubenova Y."/>
            <person name="Hubenova E."/>
            <person name="Manasiev Y."/>
            <person name="Peykov S."/>
            <person name="Mitov M."/>
        </authorList>
    </citation>
    <scope>NUCLEOTIDE SEQUENCE [LARGE SCALE GENOMIC DNA]</scope>
    <source>
        <strain evidence="7 8">YoMME</strain>
    </source>
</reference>
<keyword evidence="8" id="KW-1185">Reference proteome</keyword>
<feature type="transmembrane region" description="Helical" evidence="6">
    <location>
        <begin position="6"/>
        <end position="28"/>
    </location>
</feature>
<dbReference type="PANTHER" id="PTHR30238:SF4">
    <property type="entry name" value="SLL1022 PROTEIN"/>
    <property type="match status" value="1"/>
</dbReference>
<evidence type="ECO:0000256" key="1">
    <source>
        <dbReference type="ARBA" id="ARBA00004141"/>
    </source>
</evidence>
<dbReference type="InterPro" id="IPR022301">
    <property type="entry name" value="Integral_membrane_YjbE"/>
</dbReference>
<evidence type="ECO:0000256" key="5">
    <source>
        <dbReference type="ARBA" id="ARBA00023136"/>
    </source>
</evidence>
<comment type="caution">
    <text evidence="7">The sequence shown here is derived from an EMBL/GenBank/DDBJ whole genome shotgun (WGS) entry which is preliminary data.</text>
</comment>